<keyword evidence="8" id="KW-1185">Reference proteome</keyword>
<dbReference type="Pfam" id="PF04172">
    <property type="entry name" value="LrgB"/>
    <property type="match status" value="1"/>
</dbReference>
<dbReference type="PANTHER" id="PTHR30249:SF0">
    <property type="entry name" value="PLASTIDAL GLYCOLATE_GLYCERATE TRANSLOCATOR 1, CHLOROPLASTIC"/>
    <property type="match status" value="1"/>
</dbReference>
<comment type="subcellular location">
    <subcellularLocation>
        <location evidence="1">Membrane</location>
        <topology evidence="1">Multi-pass membrane protein</topology>
    </subcellularLocation>
</comment>
<evidence type="ECO:0000313" key="8">
    <source>
        <dbReference type="Proteomes" id="UP000326924"/>
    </source>
</evidence>
<evidence type="ECO:0000313" key="7">
    <source>
        <dbReference type="EMBL" id="KAA8904415.1"/>
    </source>
</evidence>
<keyword evidence="4 6" id="KW-0472">Membrane</keyword>
<dbReference type="AlphaFoldDB" id="A0A5J5EUS5"/>
<feature type="transmembrane region" description="Helical" evidence="6">
    <location>
        <begin position="133"/>
        <end position="152"/>
    </location>
</feature>
<evidence type="ECO:0000256" key="2">
    <source>
        <dbReference type="ARBA" id="ARBA00022692"/>
    </source>
</evidence>
<keyword evidence="3 6" id="KW-1133">Transmembrane helix</keyword>
<name>A0A5J5EUS5_9PEZI</name>
<dbReference type="GO" id="GO:0016020">
    <property type="term" value="C:membrane"/>
    <property type="evidence" value="ECO:0007669"/>
    <property type="project" value="UniProtKB-SubCell"/>
</dbReference>
<comment type="caution">
    <text evidence="7">The sequence shown here is derived from an EMBL/GenBank/DDBJ whole genome shotgun (WGS) entry which is preliminary data.</text>
</comment>
<feature type="transmembrane region" description="Helical" evidence="6">
    <location>
        <begin position="489"/>
        <end position="509"/>
    </location>
</feature>
<feature type="transmembrane region" description="Helical" evidence="6">
    <location>
        <begin position="65"/>
        <end position="86"/>
    </location>
</feature>
<evidence type="ECO:0000256" key="5">
    <source>
        <dbReference type="SAM" id="MobiDB-lite"/>
    </source>
</evidence>
<feature type="compositionally biased region" description="Basic and acidic residues" evidence="5">
    <location>
        <begin position="163"/>
        <end position="175"/>
    </location>
</feature>
<dbReference type="InterPro" id="IPR007300">
    <property type="entry name" value="CidB/LrgB"/>
</dbReference>
<dbReference type="PANTHER" id="PTHR30249">
    <property type="entry name" value="PUTATIVE SEROTONIN TRANSPORTER"/>
    <property type="match status" value="1"/>
</dbReference>
<feature type="transmembrane region" description="Helical" evidence="6">
    <location>
        <begin position="458"/>
        <end position="477"/>
    </location>
</feature>
<feature type="transmembrane region" description="Helical" evidence="6">
    <location>
        <begin position="107"/>
        <end position="127"/>
    </location>
</feature>
<evidence type="ECO:0000256" key="1">
    <source>
        <dbReference type="ARBA" id="ARBA00004141"/>
    </source>
</evidence>
<dbReference type="Proteomes" id="UP000326924">
    <property type="component" value="Unassembled WGS sequence"/>
</dbReference>
<feature type="region of interest" description="Disordered" evidence="5">
    <location>
        <begin position="162"/>
        <end position="192"/>
    </location>
</feature>
<gene>
    <name evidence="7" type="ORF">FN846DRAFT_952909</name>
</gene>
<evidence type="ECO:0000256" key="6">
    <source>
        <dbReference type="SAM" id="Phobius"/>
    </source>
</evidence>
<proteinExistence type="predicted"/>
<evidence type="ECO:0000256" key="4">
    <source>
        <dbReference type="ARBA" id="ARBA00023136"/>
    </source>
</evidence>
<organism evidence="7 8">
    <name type="scientific">Sphaerosporella brunnea</name>
    <dbReference type="NCBI Taxonomy" id="1250544"/>
    <lineage>
        <taxon>Eukaryota</taxon>
        <taxon>Fungi</taxon>
        <taxon>Dikarya</taxon>
        <taxon>Ascomycota</taxon>
        <taxon>Pezizomycotina</taxon>
        <taxon>Pezizomycetes</taxon>
        <taxon>Pezizales</taxon>
        <taxon>Pyronemataceae</taxon>
        <taxon>Sphaerosporella</taxon>
    </lineage>
</organism>
<feature type="transmembrane region" description="Helical" evidence="6">
    <location>
        <begin position="264"/>
        <end position="285"/>
    </location>
</feature>
<evidence type="ECO:0000256" key="3">
    <source>
        <dbReference type="ARBA" id="ARBA00022989"/>
    </source>
</evidence>
<feature type="transmembrane region" description="Helical" evidence="6">
    <location>
        <begin position="321"/>
        <end position="343"/>
    </location>
</feature>
<keyword evidence="2 6" id="KW-0812">Transmembrane</keyword>
<dbReference type="OrthoDB" id="2502820at2759"/>
<dbReference type="InParanoid" id="A0A5J5EUS5"/>
<protein>
    <submittedName>
        <fullName evidence="7">LrgB-like family-domain-containing protein</fullName>
    </submittedName>
</protein>
<dbReference type="EMBL" id="VXIS01000109">
    <property type="protein sequence ID" value="KAA8904415.1"/>
    <property type="molecule type" value="Genomic_DNA"/>
</dbReference>
<sequence length="549" mass="58477">MSLRSWFRVDKALSHDVNAAIGITLKKSWPRLVRAWIYVPFGTVLIMLVLWGIDSVIRLTGVSFPASVAAMLLLFFGLILLELLLGEKRTKGVVKVVEVPASFALKYINMFFVTSFVLLPLSPSIGAAEVGKIVAVFFIGFSVATVATVYLVRGLQLVLPTPKRADSDDRDDPRESIPLTLTPGPSQAAAPVDRSSTVSSTHFLVPPTPVLETQRLRGVGPVCIRLPKHITSLPNPRPPTPPSFGAPAPQVVGPSRQQKLAKIFTSHLDTFVYGSLFVASLPVLYTTGYTLPSHLTLTILSFFSALSIPPKFKFQRLAHPVLTCSALTILGVYILSLSTHTAFKSALQTYRTKTTYLTLFHGRSQPAPGAGDIFASLLDVSIVALALPMYSHRLTLSQNLLSILLPCIVLAIASLTLYPLLCNLVSIAPPRAISFSARSLTLALATPAVHNLGGDTQFLAVLCITSGIFGVLVGPRLLRALSVGEREYLVRGVALGANGSAVATAWLLGRGEVRAAGVSSLAMVALGVVVVVAASVGPVRRGVESLAGV</sequence>
<feature type="transmembrane region" description="Helical" evidence="6">
    <location>
        <begin position="403"/>
        <end position="421"/>
    </location>
</feature>
<feature type="transmembrane region" description="Helical" evidence="6">
    <location>
        <begin position="35"/>
        <end position="53"/>
    </location>
</feature>
<accession>A0A5J5EUS5</accession>
<feature type="transmembrane region" description="Helical" evidence="6">
    <location>
        <begin position="515"/>
        <end position="536"/>
    </location>
</feature>
<reference evidence="7 8" key="1">
    <citation type="submission" date="2019-09" db="EMBL/GenBank/DDBJ databases">
        <title>Draft genome of the ectomycorrhizal ascomycete Sphaerosporella brunnea.</title>
        <authorList>
            <consortium name="DOE Joint Genome Institute"/>
            <person name="Benucci G.M."/>
            <person name="Marozzi G."/>
            <person name="Antonielli L."/>
            <person name="Sanchez S."/>
            <person name="Marco P."/>
            <person name="Wang X."/>
            <person name="Falini L.B."/>
            <person name="Barry K."/>
            <person name="Haridas S."/>
            <person name="Lipzen A."/>
            <person name="Labutti K."/>
            <person name="Grigoriev I.V."/>
            <person name="Murat C."/>
            <person name="Martin F."/>
            <person name="Albertini E."/>
            <person name="Donnini D."/>
            <person name="Bonito G."/>
        </authorList>
    </citation>
    <scope>NUCLEOTIDE SEQUENCE [LARGE SCALE GENOMIC DNA]</scope>
    <source>
        <strain evidence="7 8">Sb_GMNB300</strain>
    </source>
</reference>